<accession>N1WHI8</accession>
<dbReference type="Proteomes" id="UP000012227">
    <property type="component" value="Unassembled WGS sequence"/>
</dbReference>
<evidence type="ECO:0000313" key="1">
    <source>
        <dbReference type="EMBL" id="EMY71326.1"/>
    </source>
</evidence>
<sequence>MGENPIVIFDRFNQIPAIYKNTIAIWPNLNFQWIEDRFWVWIHYAATELGRGEFFEAIDFLAASLTKQKAAEKESIQYNSR</sequence>
<organism evidence="1 2">
    <name type="scientific">Leptospira vanthielii serovar Holland str. Waz Holland = ATCC 700522</name>
    <dbReference type="NCBI Taxonomy" id="1218591"/>
    <lineage>
        <taxon>Bacteria</taxon>
        <taxon>Pseudomonadati</taxon>
        <taxon>Spirochaetota</taxon>
        <taxon>Spirochaetia</taxon>
        <taxon>Leptospirales</taxon>
        <taxon>Leptospiraceae</taxon>
        <taxon>Leptospira</taxon>
    </lineage>
</organism>
<proteinExistence type="predicted"/>
<evidence type="ECO:0000313" key="2">
    <source>
        <dbReference type="Proteomes" id="UP000012227"/>
    </source>
</evidence>
<dbReference type="EMBL" id="AOGY02000014">
    <property type="protein sequence ID" value="EMY71326.1"/>
    <property type="molecule type" value="Genomic_DNA"/>
</dbReference>
<name>N1WHI8_9LEPT</name>
<dbReference type="RefSeq" id="WP_002976962.1">
    <property type="nucleotide sequence ID" value="NZ_AOGY02000014.1"/>
</dbReference>
<reference evidence="1 2" key="1">
    <citation type="submission" date="2013-03" db="EMBL/GenBank/DDBJ databases">
        <authorList>
            <person name="Harkins D.M."/>
            <person name="Durkin A.S."/>
            <person name="Brinkac L.M."/>
            <person name="Haft D.H."/>
            <person name="Selengut J.D."/>
            <person name="Sanka R."/>
            <person name="DePew J."/>
            <person name="Purushe J."/>
            <person name="Galloway R.L."/>
            <person name="Vinetz J.M."/>
            <person name="Sutton G.G."/>
            <person name="Nierman W.C."/>
            <person name="Fouts D.E."/>
        </authorList>
    </citation>
    <scope>NUCLEOTIDE SEQUENCE [LARGE SCALE GENOMIC DNA]</scope>
    <source>
        <strain evidence="1 2">Waz Holland</strain>
    </source>
</reference>
<comment type="caution">
    <text evidence="1">The sequence shown here is derived from an EMBL/GenBank/DDBJ whole genome shotgun (WGS) entry which is preliminary data.</text>
</comment>
<dbReference type="AlphaFoldDB" id="N1WHI8"/>
<protein>
    <submittedName>
        <fullName evidence="1">Uncharacterized protein</fullName>
    </submittedName>
</protein>
<gene>
    <name evidence="1" type="ORF">LEP1GSC199_3552</name>
</gene>